<gene>
    <name evidence="1" type="ORF">BDY19DRAFT_1097277</name>
</gene>
<keyword evidence="2" id="KW-1185">Reference proteome</keyword>
<protein>
    <submittedName>
        <fullName evidence="1">Uncharacterized protein</fullName>
    </submittedName>
</protein>
<proteinExistence type="predicted"/>
<sequence>MEEKRAKTLEALSTFIDSQKALLERTQADIARLKQLRNSIASTPVELCDYESFKDEFASHRMSDKSDIVLTIPKGIDWSAFAACDPAPFKALEVGTRLERRQRLEPSLKQTSPLSSLQQLVKDARASIIDPVFQEYPPPSDEEEEPLDPEELRRIREREKIRELKRRKVHGSSRFYGLSGLGLRKMDAEAVFVREDQADESADVDIGVGGLDSQTSGTTPSSVQEIKQDADTPATSIASLPSMNDEKPSVTVTGRSARNKRPTRKIEPSSKLPEASTSKQIIEETAPQDEEPKLDKKGKPRPETYKQAWSVEEQHLLERLLDEIPEGSKNRWAQISKAMNGKRTPRQVASRVQKYYEKLKRFGLDVGIGNRTNGT</sequence>
<comment type="caution">
    <text evidence="1">The sequence shown here is derived from an EMBL/GenBank/DDBJ whole genome shotgun (WGS) entry which is preliminary data.</text>
</comment>
<accession>A0ACB8TP49</accession>
<organism evidence="1 2">
    <name type="scientific">Irpex rosettiformis</name>
    <dbReference type="NCBI Taxonomy" id="378272"/>
    <lineage>
        <taxon>Eukaryota</taxon>
        <taxon>Fungi</taxon>
        <taxon>Dikarya</taxon>
        <taxon>Basidiomycota</taxon>
        <taxon>Agaricomycotina</taxon>
        <taxon>Agaricomycetes</taxon>
        <taxon>Polyporales</taxon>
        <taxon>Irpicaceae</taxon>
        <taxon>Irpex</taxon>
    </lineage>
</organism>
<dbReference type="Proteomes" id="UP001055072">
    <property type="component" value="Unassembled WGS sequence"/>
</dbReference>
<dbReference type="EMBL" id="MU274953">
    <property type="protein sequence ID" value="KAI0083793.1"/>
    <property type="molecule type" value="Genomic_DNA"/>
</dbReference>
<evidence type="ECO:0000313" key="2">
    <source>
        <dbReference type="Proteomes" id="UP001055072"/>
    </source>
</evidence>
<reference evidence="1" key="1">
    <citation type="journal article" date="2021" name="Environ. Microbiol.">
        <title>Gene family expansions and transcriptome signatures uncover fungal adaptations to wood decay.</title>
        <authorList>
            <person name="Hage H."/>
            <person name="Miyauchi S."/>
            <person name="Viragh M."/>
            <person name="Drula E."/>
            <person name="Min B."/>
            <person name="Chaduli D."/>
            <person name="Navarro D."/>
            <person name="Favel A."/>
            <person name="Norest M."/>
            <person name="Lesage-Meessen L."/>
            <person name="Balint B."/>
            <person name="Merenyi Z."/>
            <person name="de Eugenio L."/>
            <person name="Morin E."/>
            <person name="Martinez A.T."/>
            <person name="Baldrian P."/>
            <person name="Stursova M."/>
            <person name="Martinez M.J."/>
            <person name="Novotny C."/>
            <person name="Magnuson J.K."/>
            <person name="Spatafora J.W."/>
            <person name="Maurice S."/>
            <person name="Pangilinan J."/>
            <person name="Andreopoulos W."/>
            <person name="LaButti K."/>
            <person name="Hundley H."/>
            <person name="Na H."/>
            <person name="Kuo A."/>
            <person name="Barry K."/>
            <person name="Lipzen A."/>
            <person name="Henrissat B."/>
            <person name="Riley R."/>
            <person name="Ahrendt S."/>
            <person name="Nagy L.G."/>
            <person name="Grigoriev I.V."/>
            <person name="Martin F."/>
            <person name="Rosso M.N."/>
        </authorList>
    </citation>
    <scope>NUCLEOTIDE SEQUENCE</scope>
    <source>
        <strain evidence="1">CBS 384.51</strain>
    </source>
</reference>
<evidence type="ECO:0000313" key="1">
    <source>
        <dbReference type="EMBL" id="KAI0083793.1"/>
    </source>
</evidence>
<name>A0ACB8TP49_9APHY</name>